<accession>A0A9P6RAU3</accession>
<dbReference type="Proteomes" id="UP000738325">
    <property type="component" value="Unassembled WGS sequence"/>
</dbReference>
<dbReference type="OrthoDB" id="42919at2759"/>
<dbReference type="PROSITE" id="PS51502">
    <property type="entry name" value="S_R_A_B_BARREL"/>
    <property type="match status" value="1"/>
</dbReference>
<dbReference type="InterPro" id="IPR044662">
    <property type="entry name" value="HS1/DABB1-like"/>
</dbReference>
<dbReference type="SUPFAM" id="SSF54909">
    <property type="entry name" value="Dimeric alpha+beta barrel"/>
    <property type="match status" value="1"/>
</dbReference>
<dbReference type="SMART" id="SM00886">
    <property type="entry name" value="Dabb"/>
    <property type="match status" value="1"/>
</dbReference>
<gene>
    <name evidence="3" type="ORF">BGZ99_007880</name>
</gene>
<dbReference type="PANTHER" id="PTHR33178:SF10">
    <property type="entry name" value="STRESS-RESPONSE A_B BARREL DOMAIN-CONTAINING PROTEIN"/>
    <property type="match status" value="1"/>
</dbReference>
<dbReference type="PANTHER" id="PTHR33178">
    <property type="match status" value="1"/>
</dbReference>
<reference evidence="3" key="1">
    <citation type="journal article" date="2020" name="Fungal Divers.">
        <title>Resolving the Mortierellaceae phylogeny through synthesis of multi-gene phylogenetics and phylogenomics.</title>
        <authorList>
            <person name="Vandepol N."/>
            <person name="Liber J."/>
            <person name="Desiro A."/>
            <person name="Na H."/>
            <person name="Kennedy M."/>
            <person name="Barry K."/>
            <person name="Grigoriev I.V."/>
            <person name="Miller A.N."/>
            <person name="O'Donnell K."/>
            <person name="Stajich J.E."/>
            <person name="Bonito G."/>
        </authorList>
    </citation>
    <scope>NUCLEOTIDE SEQUENCE</scope>
    <source>
        <strain evidence="3">REB-010B</strain>
    </source>
</reference>
<sequence length="108" mass="12236">MTIAHVVLLKVKPSVSEEKAQEILKALADLREKLPKGVMQSVHLGTNFADHNQGFTHSFTMTFKTKEDLEFYNVSEVHQDVAKNLVFPNIDDVLAVDYNVVDYSYPLI</sequence>
<dbReference type="InterPro" id="IPR013097">
    <property type="entry name" value="Dabb"/>
</dbReference>
<dbReference type="AlphaFoldDB" id="A0A9P6RAU3"/>
<evidence type="ECO:0000313" key="4">
    <source>
        <dbReference type="Proteomes" id="UP000738325"/>
    </source>
</evidence>
<dbReference type="Gene3D" id="3.30.70.100">
    <property type="match status" value="1"/>
</dbReference>
<dbReference type="Pfam" id="PF07876">
    <property type="entry name" value="Dabb"/>
    <property type="match status" value="1"/>
</dbReference>
<keyword evidence="4" id="KW-1185">Reference proteome</keyword>
<comment type="caution">
    <text evidence="3">The sequence shown here is derived from an EMBL/GenBank/DDBJ whole genome shotgun (WGS) entry which is preliminary data.</text>
</comment>
<feature type="domain" description="Stress-response A/B barrel" evidence="2">
    <location>
        <begin position="3"/>
        <end position="98"/>
    </location>
</feature>
<name>A0A9P6RAU3_9FUNG</name>
<evidence type="ECO:0000313" key="3">
    <source>
        <dbReference type="EMBL" id="KAG0314737.1"/>
    </source>
</evidence>
<comment type="subunit">
    <text evidence="1">Homodimer.</text>
</comment>
<protein>
    <recommendedName>
        <fullName evidence="2">Stress-response A/B barrel domain-containing protein</fullName>
    </recommendedName>
</protein>
<proteinExistence type="predicted"/>
<dbReference type="InterPro" id="IPR011008">
    <property type="entry name" value="Dimeric_a/b-barrel"/>
</dbReference>
<evidence type="ECO:0000259" key="2">
    <source>
        <dbReference type="PROSITE" id="PS51502"/>
    </source>
</evidence>
<organism evidence="3 4">
    <name type="scientific">Dissophora globulifera</name>
    <dbReference type="NCBI Taxonomy" id="979702"/>
    <lineage>
        <taxon>Eukaryota</taxon>
        <taxon>Fungi</taxon>
        <taxon>Fungi incertae sedis</taxon>
        <taxon>Mucoromycota</taxon>
        <taxon>Mortierellomycotina</taxon>
        <taxon>Mortierellomycetes</taxon>
        <taxon>Mortierellales</taxon>
        <taxon>Mortierellaceae</taxon>
        <taxon>Dissophora</taxon>
    </lineage>
</organism>
<evidence type="ECO:0000256" key="1">
    <source>
        <dbReference type="ARBA" id="ARBA00011738"/>
    </source>
</evidence>
<dbReference type="EMBL" id="JAAAIP010000588">
    <property type="protein sequence ID" value="KAG0314737.1"/>
    <property type="molecule type" value="Genomic_DNA"/>
</dbReference>